<dbReference type="InterPro" id="IPR013107">
    <property type="entry name" value="Acyl-CoA_DH_C"/>
</dbReference>
<dbReference type="KEGG" id="pox:MB84_11375"/>
<evidence type="ECO:0000256" key="1">
    <source>
        <dbReference type="ARBA" id="ARBA00023002"/>
    </source>
</evidence>
<dbReference type="InterPro" id="IPR013786">
    <property type="entry name" value="AcylCoA_DH/ox_N"/>
</dbReference>
<keyword evidence="1" id="KW-0560">Oxidoreductase</keyword>
<evidence type="ECO:0000313" key="5">
    <source>
        <dbReference type="EMBL" id="AKC72340.1"/>
    </source>
</evidence>
<dbReference type="PANTHER" id="PTHR43884">
    <property type="entry name" value="ACYL-COA DEHYDROGENASE"/>
    <property type="match status" value="1"/>
</dbReference>
<dbReference type="InterPro" id="IPR036250">
    <property type="entry name" value="AcylCo_DH-like_C"/>
</dbReference>
<organism evidence="5 6">
    <name type="scientific">Pandoraea oxalativorans</name>
    <dbReference type="NCBI Taxonomy" id="573737"/>
    <lineage>
        <taxon>Bacteria</taxon>
        <taxon>Pseudomonadati</taxon>
        <taxon>Pseudomonadota</taxon>
        <taxon>Betaproteobacteria</taxon>
        <taxon>Burkholderiales</taxon>
        <taxon>Burkholderiaceae</taxon>
        <taxon>Pandoraea</taxon>
    </lineage>
</organism>
<feature type="compositionally biased region" description="Low complexity" evidence="2">
    <location>
        <begin position="1"/>
        <end position="12"/>
    </location>
</feature>
<dbReference type="InterPro" id="IPR037069">
    <property type="entry name" value="AcylCoA_DH/ox_N_sf"/>
</dbReference>
<dbReference type="Gene3D" id="1.10.540.10">
    <property type="entry name" value="Acyl-CoA dehydrogenase/oxidase, N-terminal domain"/>
    <property type="match status" value="1"/>
</dbReference>
<proteinExistence type="predicted"/>
<protein>
    <submittedName>
        <fullName evidence="5">SfnB family sulfur acquisition oxidoreductase</fullName>
    </submittedName>
</protein>
<dbReference type="GO" id="GO:0006552">
    <property type="term" value="P:L-leucine catabolic process"/>
    <property type="evidence" value="ECO:0007669"/>
    <property type="project" value="TreeGrafter"/>
</dbReference>
<reference evidence="5" key="1">
    <citation type="submission" date="2016-06" db="EMBL/GenBank/DDBJ databases">
        <title>Pandoraea oxalativorans DSM 23570 Genome Sequencing.</title>
        <authorList>
            <person name="Ee R."/>
            <person name="Lim Y.-L."/>
            <person name="Yong D."/>
            <person name="Yin W.-F."/>
            <person name="Chan K.-G."/>
        </authorList>
    </citation>
    <scope>NUCLEOTIDE SEQUENCE</scope>
    <source>
        <strain evidence="5">DSM 23570</strain>
    </source>
</reference>
<dbReference type="NCBIfam" id="TIGR04022">
    <property type="entry name" value="sulfur_SfnB"/>
    <property type="match status" value="1"/>
</dbReference>
<feature type="domain" description="Acyl-CoA dehydrogenase C-terminal" evidence="4">
    <location>
        <begin position="265"/>
        <end position="399"/>
    </location>
</feature>
<sequence>MSVEQTTATSAARAEETRILTRQPLPPRPVPRIASEREALNIASTLAESFREGAAQRDRERRLPWDEIEQYSASGLWAITVPRAYGGLGASFETLAQLFVTICAADPSLGQIPQNHFAVLQNLKDMGSESQRQRWFADVLGGHRIGNAGPERKAKAARVSAATARVARDPDGTLRVSGTRFYSTGSAFAHWIPFRAVDDRAQAVQVWVRRDAPGVTILDDWDAFGQRTTASGSVIFEQVEVGEDDVVPLWRFAAVPTLSGPVSQLIQAAIDAGIAQGALRDALDFVRERSRPWIDSGVANACDDPYIIHEIGQLQIEVDAAHAVLLEAARYLDELAGQPVDEALSARASVAVAEAKILTTEAALNSSEHLFALAGSSASRSQYGLDRHWRNARVHTLHDPVRWKYHLLGNYVLNGVLPQRHQWN</sequence>
<evidence type="ECO:0000313" key="6">
    <source>
        <dbReference type="Proteomes" id="UP000035050"/>
    </source>
</evidence>
<feature type="region of interest" description="Disordered" evidence="2">
    <location>
        <begin position="1"/>
        <end position="34"/>
    </location>
</feature>
<dbReference type="PANTHER" id="PTHR43884:SF12">
    <property type="entry name" value="ISOVALERYL-COA DEHYDROGENASE, MITOCHONDRIAL-RELATED"/>
    <property type="match status" value="1"/>
</dbReference>
<dbReference type="CDD" id="cd01163">
    <property type="entry name" value="DszC"/>
    <property type="match status" value="1"/>
</dbReference>
<dbReference type="EMBL" id="CP011253">
    <property type="protein sequence ID" value="AKC72340.1"/>
    <property type="molecule type" value="Genomic_DNA"/>
</dbReference>
<dbReference type="HOGENOM" id="CLU_018204_10_0_4"/>
<dbReference type="Gene3D" id="1.20.140.10">
    <property type="entry name" value="Butyryl-CoA Dehydrogenase, subunit A, domain 3"/>
    <property type="match status" value="1"/>
</dbReference>
<dbReference type="Pfam" id="PF08028">
    <property type="entry name" value="Acyl-CoA_dh_2"/>
    <property type="match status" value="1"/>
</dbReference>
<dbReference type="Gene3D" id="2.40.110.10">
    <property type="entry name" value="Butyryl-CoA Dehydrogenase, subunit A, domain 2"/>
    <property type="match status" value="1"/>
</dbReference>
<evidence type="ECO:0000259" key="3">
    <source>
        <dbReference type="Pfam" id="PF02771"/>
    </source>
</evidence>
<dbReference type="GO" id="GO:0050660">
    <property type="term" value="F:flavin adenine dinucleotide binding"/>
    <property type="evidence" value="ECO:0007669"/>
    <property type="project" value="InterPro"/>
</dbReference>
<dbReference type="PIRSF" id="PIRSF016578">
    <property type="entry name" value="HsaA"/>
    <property type="match status" value="1"/>
</dbReference>
<dbReference type="Pfam" id="PF02771">
    <property type="entry name" value="Acyl-CoA_dh_N"/>
    <property type="match status" value="1"/>
</dbReference>
<evidence type="ECO:0000259" key="4">
    <source>
        <dbReference type="Pfam" id="PF08028"/>
    </source>
</evidence>
<dbReference type="InterPro" id="IPR009100">
    <property type="entry name" value="AcylCoA_DH/oxidase_NM_dom_sf"/>
</dbReference>
<dbReference type="InterPro" id="IPR023922">
    <property type="entry name" value="S04_starv_induced_SfnB"/>
</dbReference>
<keyword evidence="6" id="KW-1185">Reference proteome</keyword>
<name>A0A0E3YF71_9BURK</name>
<dbReference type="PATRIC" id="fig|573737.6.peg.3147"/>
<dbReference type="AlphaFoldDB" id="A0A0E3YF71"/>
<accession>A0A0E3YF71</accession>
<gene>
    <name evidence="5" type="ORF">MB84_11375</name>
</gene>
<evidence type="ECO:0000256" key="2">
    <source>
        <dbReference type="SAM" id="MobiDB-lite"/>
    </source>
</evidence>
<dbReference type="SUPFAM" id="SSF56645">
    <property type="entry name" value="Acyl-CoA dehydrogenase NM domain-like"/>
    <property type="match status" value="1"/>
</dbReference>
<dbReference type="SUPFAM" id="SSF47203">
    <property type="entry name" value="Acyl-CoA dehydrogenase C-terminal domain-like"/>
    <property type="match status" value="1"/>
</dbReference>
<dbReference type="InterPro" id="IPR046373">
    <property type="entry name" value="Acyl-CoA_Oxase/DH_mid-dom_sf"/>
</dbReference>
<dbReference type="Proteomes" id="UP000035050">
    <property type="component" value="Chromosome"/>
</dbReference>
<feature type="domain" description="Acyl-CoA dehydrogenase/oxidase N-terminal" evidence="3">
    <location>
        <begin position="45"/>
        <end position="142"/>
    </location>
</feature>
<dbReference type="GO" id="GO:0008470">
    <property type="term" value="F:3-methylbutanoyl-CoA dehydrogenase activity"/>
    <property type="evidence" value="ECO:0007669"/>
    <property type="project" value="TreeGrafter"/>
</dbReference>